<dbReference type="PIRSF" id="PIRSF500136">
    <property type="entry name" value="UDP_ManNAc_DH"/>
    <property type="match status" value="1"/>
</dbReference>
<name>A0A919CSC8_9PROT</name>
<dbReference type="GO" id="GO:0000271">
    <property type="term" value="P:polysaccharide biosynthetic process"/>
    <property type="evidence" value="ECO:0007669"/>
    <property type="project" value="InterPro"/>
</dbReference>
<protein>
    <submittedName>
        <fullName evidence="6">UDP-N-acetyl-D-galactosamine dehydrogenase</fullName>
    </submittedName>
</protein>
<evidence type="ECO:0000259" key="5">
    <source>
        <dbReference type="SMART" id="SM00984"/>
    </source>
</evidence>
<evidence type="ECO:0000313" key="6">
    <source>
        <dbReference type="EMBL" id="GHD57414.1"/>
    </source>
</evidence>
<dbReference type="AlphaFoldDB" id="A0A919CSC8"/>
<dbReference type="Gene3D" id="3.40.50.720">
    <property type="entry name" value="NAD(P)-binding Rossmann-like Domain"/>
    <property type="match status" value="2"/>
</dbReference>
<gene>
    <name evidence="6" type="ORF">GCM10017083_38880</name>
</gene>
<dbReference type="InterPro" id="IPR014027">
    <property type="entry name" value="UDP-Glc/GDP-Man_DH_C"/>
</dbReference>
<evidence type="ECO:0000256" key="2">
    <source>
        <dbReference type="ARBA" id="ARBA00023002"/>
    </source>
</evidence>
<dbReference type="PANTHER" id="PTHR43491">
    <property type="entry name" value="UDP-N-ACETYL-D-MANNOSAMINE DEHYDROGENASE"/>
    <property type="match status" value="1"/>
</dbReference>
<dbReference type="SUPFAM" id="SSF48179">
    <property type="entry name" value="6-phosphogluconate dehydrogenase C-terminal domain-like"/>
    <property type="match status" value="1"/>
</dbReference>
<reference evidence="6" key="1">
    <citation type="journal article" date="2014" name="Int. J. Syst. Evol. Microbiol.">
        <title>Complete genome sequence of Corynebacterium casei LMG S-19264T (=DSM 44701T), isolated from a smear-ripened cheese.</title>
        <authorList>
            <consortium name="US DOE Joint Genome Institute (JGI-PGF)"/>
            <person name="Walter F."/>
            <person name="Albersmeier A."/>
            <person name="Kalinowski J."/>
            <person name="Ruckert C."/>
        </authorList>
    </citation>
    <scope>NUCLEOTIDE SEQUENCE</scope>
    <source>
        <strain evidence="6">KCTC 42651</strain>
    </source>
</reference>
<dbReference type="EMBL" id="BMZS01000009">
    <property type="protein sequence ID" value="GHD57414.1"/>
    <property type="molecule type" value="Genomic_DNA"/>
</dbReference>
<keyword evidence="2" id="KW-0560">Oxidoreductase</keyword>
<dbReference type="SUPFAM" id="SSF51735">
    <property type="entry name" value="NAD(P)-binding Rossmann-fold domains"/>
    <property type="match status" value="1"/>
</dbReference>
<evidence type="ECO:0000256" key="1">
    <source>
        <dbReference type="ARBA" id="ARBA00006601"/>
    </source>
</evidence>
<dbReference type="InterPro" id="IPR001732">
    <property type="entry name" value="UDP-Glc/GDP-Man_DH_N"/>
</dbReference>
<dbReference type="InterPro" id="IPR028359">
    <property type="entry name" value="UDP_ManNAc/GlcNAc_DH"/>
</dbReference>
<dbReference type="GO" id="GO:0051287">
    <property type="term" value="F:NAD binding"/>
    <property type="evidence" value="ECO:0007669"/>
    <property type="project" value="InterPro"/>
</dbReference>
<dbReference type="PANTHER" id="PTHR43491:SF2">
    <property type="entry name" value="UDP-N-ACETYL-D-MANNOSAMINE DEHYDROGENASE"/>
    <property type="match status" value="1"/>
</dbReference>
<keyword evidence="3" id="KW-0520">NAD</keyword>
<dbReference type="InterPro" id="IPR036220">
    <property type="entry name" value="UDP-Glc/GDP-Man_DH_C_sf"/>
</dbReference>
<organism evidence="6 7">
    <name type="scientific">Thalassobaculum fulvum</name>
    <dbReference type="NCBI Taxonomy" id="1633335"/>
    <lineage>
        <taxon>Bacteria</taxon>
        <taxon>Pseudomonadati</taxon>
        <taxon>Pseudomonadota</taxon>
        <taxon>Alphaproteobacteria</taxon>
        <taxon>Rhodospirillales</taxon>
        <taxon>Thalassobaculaceae</taxon>
        <taxon>Thalassobaculum</taxon>
    </lineage>
</organism>
<evidence type="ECO:0000313" key="7">
    <source>
        <dbReference type="Proteomes" id="UP000630353"/>
    </source>
</evidence>
<reference evidence="6" key="2">
    <citation type="submission" date="2020-09" db="EMBL/GenBank/DDBJ databases">
        <authorList>
            <person name="Sun Q."/>
            <person name="Kim S."/>
        </authorList>
    </citation>
    <scope>NUCLEOTIDE SEQUENCE</scope>
    <source>
        <strain evidence="6">KCTC 42651</strain>
    </source>
</reference>
<dbReference type="Proteomes" id="UP000630353">
    <property type="component" value="Unassembled WGS sequence"/>
</dbReference>
<dbReference type="NCBIfam" id="TIGR03026">
    <property type="entry name" value="NDP-sugDHase"/>
    <property type="match status" value="1"/>
</dbReference>
<evidence type="ECO:0000256" key="3">
    <source>
        <dbReference type="ARBA" id="ARBA00023027"/>
    </source>
</evidence>
<dbReference type="Pfam" id="PF03720">
    <property type="entry name" value="UDPG_MGDP_dh_C"/>
    <property type="match status" value="1"/>
</dbReference>
<dbReference type="RefSeq" id="WP_189992719.1">
    <property type="nucleotide sequence ID" value="NZ_BMZS01000009.1"/>
</dbReference>
<dbReference type="SUPFAM" id="SSF52413">
    <property type="entry name" value="UDP-glucose/GDP-mannose dehydrogenase C-terminal domain"/>
    <property type="match status" value="1"/>
</dbReference>
<dbReference type="InterPro" id="IPR036291">
    <property type="entry name" value="NAD(P)-bd_dom_sf"/>
</dbReference>
<dbReference type="Pfam" id="PF03721">
    <property type="entry name" value="UDPG_MGDP_dh_N"/>
    <property type="match status" value="1"/>
</dbReference>
<evidence type="ECO:0000256" key="4">
    <source>
        <dbReference type="PIRNR" id="PIRNR000124"/>
    </source>
</evidence>
<sequence length="429" mass="44711">MAPASDRAVAVIGLGYVGLPLALAFAGAGRTVVGFDVDAARVADLARGIDRNDPDDPAIRLPAGLRVTAEPGDLAGCEAFVVAVPTPIDGDRRPDLAPLLAAADLLGPVLRPGALVVVESTVHPGATEEVFGPRLAVASGLARGDFALGYSPERINPGDPVHGLATVVKVVSGEDAATLDRVAALYADVVPAGLHRAPSIRVAEASKITENVQRDVNIALMNELALVYDRLGLRTEDVLAAARTKWNFAPYRPGLVGGHCIGVDPYYLIAKAEAHGYYPELIRAARRLNDGMAERVAQKIVVRLSAAGIAVAGARVGLLGLAFKENVSDARNSQAPVIARALRDLGAVLLAADPLVDPGIARRDLGIEVVETADLVDLDALVLASPHRGFLAEGAAGLGRRVRPGGLLVDVTSALDPSDLPDDRHYWSL</sequence>
<dbReference type="PIRSF" id="PIRSF000124">
    <property type="entry name" value="UDPglc_GDPman_dh"/>
    <property type="match status" value="1"/>
</dbReference>
<comment type="similarity">
    <text evidence="1 4">Belongs to the UDP-glucose/GDP-mannose dehydrogenase family.</text>
</comment>
<proteinExistence type="inferred from homology"/>
<dbReference type="InterPro" id="IPR014026">
    <property type="entry name" value="UDP-Glc/GDP-Man_DH_dimer"/>
</dbReference>
<dbReference type="Pfam" id="PF00984">
    <property type="entry name" value="UDPG_MGDP_dh"/>
    <property type="match status" value="1"/>
</dbReference>
<dbReference type="GO" id="GO:0016628">
    <property type="term" value="F:oxidoreductase activity, acting on the CH-CH group of donors, NAD or NADP as acceptor"/>
    <property type="evidence" value="ECO:0007669"/>
    <property type="project" value="InterPro"/>
</dbReference>
<accession>A0A919CSC8</accession>
<comment type="caution">
    <text evidence="6">The sequence shown here is derived from an EMBL/GenBank/DDBJ whole genome shotgun (WGS) entry which is preliminary data.</text>
</comment>
<dbReference type="GO" id="GO:0016616">
    <property type="term" value="F:oxidoreductase activity, acting on the CH-OH group of donors, NAD or NADP as acceptor"/>
    <property type="evidence" value="ECO:0007669"/>
    <property type="project" value="InterPro"/>
</dbReference>
<keyword evidence="7" id="KW-1185">Reference proteome</keyword>
<dbReference type="SMART" id="SM00984">
    <property type="entry name" value="UDPG_MGDP_dh_C"/>
    <property type="match status" value="1"/>
</dbReference>
<dbReference type="InterPro" id="IPR017476">
    <property type="entry name" value="UDP-Glc/GDP-Man"/>
</dbReference>
<feature type="domain" description="UDP-glucose/GDP-mannose dehydrogenase C-terminal" evidence="5">
    <location>
        <begin position="317"/>
        <end position="417"/>
    </location>
</feature>
<dbReference type="PRINTS" id="PR00411">
    <property type="entry name" value="PNDRDTASEI"/>
</dbReference>
<dbReference type="InterPro" id="IPR008927">
    <property type="entry name" value="6-PGluconate_DH-like_C_sf"/>
</dbReference>